<proteinExistence type="predicted"/>
<sequence length="49" mass="5385">MCTFNISFTNLQIYVGNAVIVGGTNDTAVLTAINLAASVRRRWVWVAEK</sequence>
<dbReference type="Proteomes" id="UP000049855">
    <property type="component" value="Unassembled WGS sequence"/>
</dbReference>
<evidence type="ECO:0000313" key="1">
    <source>
        <dbReference type="EMBL" id="CQR71447.1"/>
    </source>
</evidence>
<dbReference type="AlphaFoldDB" id="A0A0U1KVI9"/>
<keyword evidence="2" id="KW-1185">Reference proteome</keyword>
<accession>A0A0U1KVI9</accession>
<name>A0A0U1KVI9_9FIRM</name>
<gene>
    <name evidence="1" type="ORF">SpAn4DRAFT_3952</name>
</gene>
<organism evidence="1 2">
    <name type="scientific">Sporomusa ovata</name>
    <dbReference type="NCBI Taxonomy" id="2378"/>
    <lineage>
        <taxon>Bacteria</taxon>
        <taxon>Bacillati</taxon>
        <taxon>Bacillota</taxon>
        <taxon>Negativicutes</taxon>
        <taxon>Selenomonadales</taxon>
        <taxon>Sporomusaceae</taxon>
        <taxon>Sporomusa</taxon>
    </lineage>
</organism>
<protein>
    <submittedName>
        <fullName evidence="1">Uncharacterized protein</fullName>
    </submittedName>
</protein>
<dbReference type="EMBL" id="CTRP01000004">
    <property type="protein sequence ID" value="CQR71447.1"/>
    <property type="molecule type" value="Genomic_DNA"/>
</dbReference>
<evidence type="ECO:0000313" key="2">
    <source>
        <dbReference type="Proteomes" id="UP000049855"/>
    </source>
</evidence>
<reference evidence="2" key="1">
    <citation type="submission" date="2015-03" db="EMBL/GenBank/DDBJ databases">
        <authorList>
            <person name="Nijsse Bart"/>
        </authorList>
    </citation>
    <scope>NUCLEOTIDE SEQUENCE [LARGE SCALE GENOMIC DNA]</scope>
</reference>